<evidence type="ECO:0000256" key="1">
    <source>
        <dbReference type="SAM" id="MobiDB-lite"/>
    </source>
</evidence>
<feature type="region of interest" description="Disordered" evidence="1">
    <location>
        <begin position="253"/>
        <end position="274"/>
    </location>
</feature>
<dbReference type="Gene3D" id="3.10.350.10">
    <property type="entry name" value="LysM domain"/>
    <property type="match status" value="1"/>
</dbReference>
<dbReference type="AlphaFoldDB" id="A0A7S0PSL7"/>
<feature type="compositionally biased region" description="Low complexity" evidence="1">
    <location>
        <begin position="320"/>
        <end position="332"/>
    </location>
</feature>
<feature type="region of interest" description="Disordered" evidence="1">
    <location>
        <begin position="164"/>
        <end position="241"/>
    </location>
</feature>
<dbReference type="PROSITE" id="PS51782">
    <property type="entry name" value="LYSM"/>
    <property type="match status" value="1"/>
</dbReference>
<organism evidence="3">
    <name type="scientific">Ostreococcus mediterraneus</name>
    <dbReference type="NCBI Taxonomy" id="1486918"/>
    <lineage>
        <taxon>Eukaryota</taxon>
        <taxon>Viridiplantae</taxon>
        <taxon>Chlorophyta</taxon>
        <taxon>Mamiellophyceae</taxon>
        <taxon>Mamiellales</taxon>
        <taxon>Bathycoccaceae</taxon>
        <taxon>Ostreococcus</taxon>
    </lineage>
</organism>
<reference evidence="3" key="1">
    <citation type="submission" date="2021-01" db="EMBL/GenBank/DDBJ databases">
        <authorList>
            <person name="Corre E."/>
            <person name="Pelletier E."/>
            <person name="Niang G."/>
            <person name="Scheremetjew M."/>
            <person name="Finn R."/>
            <person name="Kale V."/>
            <person name="Holt S."/>
            <person name="Cochrane G."/>
            <person name="Meng A."/>
            <person name="Brown T."/>
            <person name="Cohen L."/>
        </authorList>
    </citation>
    <scope>NUCLEOTIDE SEQUENCE</scope>
    <source>
        <strain evidence="3">Clade-D-RCC2572</strain>
    </source>
</reference>
<dbReference type="InterPro" id="IPR036779">
    <property type="entry name" value="LysM_dom_sf"/>
</dbReference>
<feature type="domain" description="LysM" evidence="2">
    <location>
        <begin position="539"/>
        <end position="585"/>
    </location>
</feature>
<feature type="compositionally biased region" description="Acidic residues" evidence="1">
    <location>
        <begin position="181"/>
        <end position="213"/>
    </location>
</feature>
<dbReference type="EMBL" id="HBEW01008185">
    <property type="protein sequence ID" value="CAD8588335.1"/>
    <property type="molecule type" value="Transcribed_RNA"/>
</dbReference>
<evidence type="ECO:0000259" key="2">
    <source>
        <dbReference type="PROSITE" id="PS51782"/>
    </source>
</evidence>
<dbReference type="InterPro" id="IPR018392">
    <property type="entry name" value="LysM"/>
</dbReference>
<name>A0A7S0PSL7_9CHLO</name>
<gene>
    <name evidence="3" type="ORF">OMED0929_LOCUS6909</name>
</gene>
<feature type="region of interest" description="Disordered" evidence="1">
    <location>
        <begin position="314"/>
        <end position="352"/>
    </location>
</feature>
<proteinExistence type="predicted"/>
<protein>
    <recommendedName>
        <fullName evidence="2">LysM domain-containing protein</fullName>
    </recommendedName>
</protein>
<accession>A0A7S0PSL7</accession>
<dbReference type="CDD" id="cd00118">
    <property type="entry name" value="LysM"/>
    <property type="match status" value="1"/>
</dbReference>
<evidence type="ECO:0000313" key="3">
    <source>
        <dbReference type="EMBL" id="CAD8588335.1"/>
    </source>
</evidence>
<sequence>MSRACSVRLTLIEGRGGCFARGGALDVRVVDATGVRTRACASSVGEIAQLGAAGDGANAVVRWREEHDVEVYRGDDEIELALIDEDGANGGGVGAMSPASRSGDAGAGAAPRGRLSLKGLLDASGASFMANAVVPGAWVVLRDVDSGEERGRVCVRARVREVGAGKSASATKTKTKKVTVADDEDDDFMKEDLDESIVVETSGSEDEDGDEDFAQSGRRRGASTSGASSEREPRKNPVNVVGKFLLGVLKREKKDEDAKRAEKERKREERERDIEAKKVEKERAKYEREEAKRIETEREEAMKRRLEVDRMEYEREQREAAASAAAAAAETSSEIEETSPGTPEQRQPEPTAFVGTPEKIHHLHLPNVHLPKVDEIKHQVHHIQDVLRDQGGRLKRNLDEQVHHLGEHVHHLGEHVHHLGEHVGEQIHHAQENIRDTSGKVGKRLAKNKFLRTIAERVSPNSILMLAIAFFLAGLPENRVRKVRDHKRRELHSQKHREEERRRYEQIEKIDEIYVDEVAEEYVDVDEPAYIGRGPTPRGMYEIVEGDTLCSIAGCFNLALVEIIDKNGDVITNPDELEPGSRIRIY</sequence>